<dbReference type="SUPFAM" id="SSF51445">
    <property type="entry name" value="(Trans)glycosidases"/>
    <property type="match status" value="1"/>
</dbReference>
<dbReference type="EC" id="3.2.1.51" evidence="3"/>
<dbReference type="SMART" id="SM00812">
    <property type="entry name" value="Alpha_L_fucos"/>
    <property type="match status" value="1"/>
</dbReference>
<evidence type="ECO:0000259" key="8">
    <source>
        <dbReference type="Pfam" id="PF01120"/>
    </source>
</evidence>
<sequence>MAIMKSLLLAIGLAGQVLAMPYSLANSTKTQKSTYIPLDSYFNNAGFAMAPGEASFDQLNQSYPASKLPTGGYYNSTKTGISYLFPGYQGKNASDNVIMAGQTIPVANASYFSIQMLIAADYASTAVNVTFNYSDGTSQLSEVRSEPYYSFLTIYKGEIVMPSYFTFNDTNFNTSHIFEWVGALDYSKTLTAITFPDTTNLTSGSRMHVFSASLQQGTGIDVQYLRPTQKQSGNSTQIVEVVVNNYGPAWIHGDGVEITIEAPGITTVEPGKIKRLSPGDQKKINVGVVGKANTTTNVVFKSCNTTLKYTIPNVSFGLEQFTSDLSSLTKHESPTWFDNAKYGIFIHWGPYAVPGWGNSTPYEVYAEWHWWYSHHRAADTKADVWQYDLDTFGPNVVYDDFFTNFTAEYFDPKEWVDLFADAGAQYFVFTSKHHDGFAMFDTKETTHRNSVHYGPKRNILQELFDAAAEYQPQLHRGTYFSLPEWYNPYFGPYGFAQSPGNASTSWPGILANNPYTGEVEPYTGMTNISDFIVDLMVPQMEILTAMGSEIMWCDCGAANGSAEFASKWFNEARAAGREVTMNSRCGIPEGSDFDTPEYATFSSVSERKWESNEGMDPYSYGYNRATADDAYMNSSSVVSYLVDIVSKNGNFLLDIGPMANGTIHPVEVKNLKEAGTWIKANAEAIFNTTYWFVTPETGDIRFTQAEDAFYVLALTKPSEKFVVDVPVPILEGDVITMIGAGNGTVLDWTKTPAGDLEITVPSAVADAGKWCWTMKITYLA</sequence>
<evidence type="ECO:0000256" key="5">
    <source>
        <dbReference type="ARBA" id="ARBA00022801"/>
    </source>
</evidence>
<dbReference type="InterPro" id="IPR013780">
    <property type="entry name" value="Glyco_hydro_b"/>
</dbReference>
<dbReference type="GO" id="GO:0016139">
    <property type="term" value="P:glycoside catabolic process"/>
    <property type="evidence" value="ECO:0007669"/>
    <property type="project" value="TreeGrafter"/>
</dbReference>
<dbReference type="InterPro" id="IPR017853">
    <property type="entry name" value="GH"/>
</dbReference>
<dbReference type="GO" id="GO:0004560">
    <property type="term" value="F:alpha-L-fucosidase activity"/>
    <property type="evidence" value="ECO:0007669"/>
    <property type="project" value="UniProtKB-EC"/>
</dbReference>
<evidence type="ECO:0000256" key="3">
    <source>
        <dbReference type="ARBA" id="ARBA00012662"/>
    </source>
</evidence>
<proteinExistence type="inferred from homology"/>
<dbReference type="Pfam" id="PF01120">
    <property type="entry name" value="Alpha_L_fucos"/>
    <property type="match status" value="1"/>
</dbReference>
<feature type="chain" id="PRO_5017748921" description="alpha-L-fucosidase" evidence="7">
    <location>
        <begin position="20"/>
        <end position="780"/>
    </location>
</feature>
<dbReference type="PRINTS" id="PR00741">
    <property type="entry name" value="GLHYDRLASE29"/>
</dbReference>
<dbReference type="Proteomes" id="UP000256645">
    <property type="component" value="Unassembled WGS sequence"/>
</dbReference>
<comment type="similarity">
    <text evidence="2">Belongs to the glycosyl hydrolase 29 family.</text>
</comment>
<keyword evidence="6" id="KW-0326">Glycosidase</keyword>
<feature type="signal peptide" evidence="7">
    <location>
        <begin position="1"/>
        <end position="19"/>
    </location>
</feature>
<evidence type="ECO:0000256" key="4">
    <source>
        <dbReference type="ARBA" id="ARBA00022729"/>
    </source>
</evidence>
<comment type="function">
    <text evidence="1">Alpha-L-fucosidase is responsible for hydrolyzing the alpha-1,6-linked fucose joined to the reducing-end N-acetylglucosamine of the carbohydrate moieties of glycoproteins.</text>
</comment>
<dbReference type="InterPro" id="IPR016286">
    <property type="entry name" value="FUC_metazoa-typ"/>
</dbReference>
<name>A0A3D8QSA0_9HELO</name>
<protein>
    <recommendedName>
        <fullName evidence="3">alpha-L-fucosidase</fullName>
        <ecNumber evidence="3">3.2.1.51</ecNumber>
    </recommendedName>
</protein>
<dbReference type="STRING" id="1849047.A0A3D8QSA0"/>
<feature type="domain" description="Glycoside hydrolase family 29 N-terminal" evidence="8">
    <location>
        <begin position="319"/>
        <end position="683"/>
    </location>
</feature>
<keyword evidence="5" id="KW-0378">Hydrolase</keyword>
<accession>A0A3D8QSA0</accession>
<dbReference type="Gene3D" id="2.60.40.1180">
    <property type="entry name" value="Golgi alpha-mannosidase II"/>
    <property type="match status" value="1"/>
</dbReference>
<dbReference type="GO" id="GO:0006004">
    <property type="term" value="P:fucose metabolic process"/>
    <property type="evidence" value="ECO:0007669"/>
    <property type="project" value="InterPro"/>
</dbReference>
<dbReference type="OrthoDB" id="6039950at2759"/>
<evidence type="ECO:0000313" key="9">
    <source>
        <dbReference type="EMBL" id="RDW64662.1"/>
    </source>
</evidence>
<keyword evidence="4 7" id="KW-0732">Signal</keyword>
<gene>
    <name evidence="9" type="ORF">BP6252_10313</name>
</gene>
<evidence type="ECO:0000256" key="6">
    <source>
        <dbReference type="ARBA" id="ARBA00023295"/>
    </source>
</evidence>
<evidence type="ECO:0000256" key="1">
    <source>
        <dbReference type="ARBA" id="ARBA00004071"/>
    </source>
</evidence>
<organism evidence="9 10">
    <name type="scientific">Coleophoma cylindrospora</name>
    <dbReference type="NCBI Taxonomy" id="1849047"/>
    <lineage>
        <taxon>Eukaryota</taxon>
        <taxon>Fungi</taxon>
        <taxon>Dikarya</taxon>
        <taxon>Ascomycota</taxon>
        <taxon>Pezizomycotina</taxon>
        <taxon>Leotiomycetes</taxon>
        <taxon>Helotiales</taxon>
        <taxon>Dermateaceae</taxon>
        <taxon>Coleophoma</taxon>
    </lineage>
</organism>
<reference evidence="9 10" key="1">
    <citation type="journal article" date="2018" name="IMA Fungus">
        <title>IMA Genome-F 9: Draft genome sequence of Annulohypoxylon stygium, Aspergillus mulundensis, Berkeleyomyces basicola (syn. Thielaviopsis basicola), Ceratocystis smalleyi, two Cercospora beticola strains, Coleophoma cylindrospora, Fusarium fracticaudum, Phialophora cf. hyalina, and Morchella septimelata.</title>
        <authorList>
            <person name="Wingfield B.D."/>
            <person name="Bills G.F."/>
            <person name="Dong Y."/>
            <person name="Huang W."/>
            <person name="Nel W.J."/>
            <person name="Swalarsk-Parry B.S."/>
            <person name="Vaghefi N."/>
            <person name="Wilken P.M."/>
            <person name="An Z."/>
            <person name="de Beer Z.W."/>
            <person name="De Vos L."/>
            <person name="Chen L."/>
            <person name="Duong T.A."/>
            <person name="Gao Y."/>
            <person name="Hammerbacher A."/>
            <person name="Kikkert J.R."/>
            <person name="Li Y."/>
            <person name="Li H."/>
            <person name="Li K."/>
            <person name="Li Q."/>
            <person name="Liu X."/>
            <person name="Ma X."/>
            <person name="Naidoo K."/>
            <person name="Pethybridge S.J."/>
            <person name="Sun J."/>
            <person name="Steenkamp E.T."/>
            <person name="van der Nest M.A."/>
            <person name="van Wyk S."/>
            <person name="Wingfield M.J."/>
            <person name="Xiong C."/>
            <person name="Yue Q."/>
            <person name="Zhang X."/>
        </authorList>
    </citation>
    <scope>NUCLEOTIDE SEQUENCE [LARGE SCALE GENOMIC DNA]</scope>
    <source>
        <strain evidence="9 10">BP6252</strain>
    </source>
</reference>
<evidence type="ECO:0000256" key="2">
    <source>
        <dbReference type="ARBA" id="ARBA00007951"/>
    </source>
</evidence>
<dbReference type="PANTHER" id="PTHR10030">
    <property type="entry name" value="ALPHA-L-FUCOSIDASE"/>
    <property type="match status" value="1"/>
</dbReference>
<evidence type="ECO:0000256" key="7">
    <source>
        <dbReference type="SAM" id="SignalP"/>
    </source>
</evidence>
<dbReference type="Gene3D" id="3.20.20.80">
    <property type="entry name" value="Glycosidases"/>
    <property type="match status" value="1"/>
</dbReference>
<evidence type="ECO:0000313" key="10">
    <source>
        <dbReference type="Proteomes" id="UP000256645"/>
    </source>
</evidence>
<keyword evidence="10" id="KW-1185">Reference proteome</keyword>
<comment type="caution">
    <text evidence="9">The sequence shown here is derived from an EMBL/GenBank/DDBJ whole genome shotgun (WGS) entry which is preliminary data.</text>
</comment>
<dbReference type="InterPro" id="IPR057739">
    <property type="entry name" value="Glyco_hydro_29_N"/>
</dbReference>
<dbReference type="InterPro" id="IPR000933">
    <property type="entry name" value="Glyco_hydro_29"/>
</dbReference>
<dbReference type="EMBL" id="PDLM01000012">
    <property type="protein sequence ID" value="RDW64662.1"/>
    <property type="molecule type" value="Genomic_DNA"/>
</dbReference>
<dbReference type="PANTHER" id="PTHR10030:SF37">
    <property type="entry name" value="ALPHA-L-FUCOSIDASE-RELATED"/>
    <property type="match status" value="1"/>
</dbReference>
<dbReference type="AlphaFoldDB" id="A0A3D8QSA0"/>